<protein>
    <submittedName>
        <fullName evidence="1">Uncharacterized protein</fullName>
    </submittedName>
</protein>
<reference evidence="1 2" key="1">
    <citation type="submission" date="2018-06" db="EMBL/GenBank/DDBJ databases">
        <authorList>
            <consortium name="Pathogen Informatics"/>
            <person name="Doyle S."/>
        </authorList>
    </citation>
    <scope>NUCLEOTIDE SEQUENCE [LARGE SCALE GENOMIC DNA]</scope>
    <source>
        <strain evidence="1 2">NCTC11645</strain>
    </source>
</reference>
<gene>
    <name evidence="1" type="ORF">NCTC11645_02188</name>
</gene>
<dbReference type="AlphaFoldDB" id="A0A377HQ12"/>
<name>A0A377HQ12_GRIHO</name>
<dbReference type="Proteomes" id="UP000254512">
    <property type="component" value="Unassembled WGS sequence"/>
</dbReference>
<sequence length="120" mass="14123">MDPYQILKSKSTRISWNGLSDSQQYIDKTAVIEWFGELREYSEELVQDIVVKGILENEFHKITFILNLIQNPEFHSMSSMQVYQLLYNFVCKTPQSILGWIEEKDFAMSRDVLAILARNR</sequence>
<accession>A0A377HQ12</accession>
<dbReference type="STRING" id="673.AL542_15580"/>
<organism evidence="1 2">
    <name type="scientific">Grimontia hollisae</name>
    <name type="common">Vibrio hollisae</name>
    <dbReference type="NCBI Taxonomy" id="673"/>
    <lineage>
        <taxon>Bacteria</taxon>
        <taxon>Pseudomonadati</taxon>
        <taxon>Pseudomonadota</taxon>
        <taxon>Gammaproteobacteria</taxon>
        <taxon>Vibrionales</taxon>
        <taxon>Vibrionaceae</taxon>
        <taxon>Grimontia</taxon>
    </lineage>
</organism>
<proteinExistence type="predicted"/>
<evidence type="ECO:0000313" key="2">
    <source>
        <dbReference type="Proteomes" id="UP000254512"/>
    </source>
</evidence>
<evidence type="ECO:0000313" key="1">
    <source>
        <dbReference type="EMBL" id="STO57795.1"/>
    </source>
</evidence>
<dbReference type="EMBL" id="UGHD01000002">
    <property type="protein sequence ID" value="STO57795.1"/>
    <property type="molecule type" value="Genomic_DNA"/>
</dbReference>